<feature type="region of interest" description="Disordered" evidence="1">
    <location>
        <begin position="282"/>
        <end position="325"/>
    </location>
</feature>
<keyword evidence="4" id="KW-1185">Reference proteome</keyword>
<name>A0A9D3VDI3_9ROSI</name>
<dbReference type="AlphaFoldDB" id="A0A9D3VDI3"/>
<dbReference type="PANTHER" id="PTHR31286:SF178">
    <property type="entry name" value="DUF4283 DOMAIN-CONTAINING PROTEIN"/>
    <property type="match status" value="1"/>
</dbReference>
<organism evidence="3 4">
    <name type="scientific">Gossypium stocksii</name>
    <dbReference type="NCBI Taxonomy" id="47602"/>
    <lineage>
        <taxon>Eukaryota</taxon>
        <taxon>Viridiplantae</taxon>
        <taxon>Streptophyta</taxon>
        <taxon>Embryophyta</taxon>
        <taxon>Tracheophyta</taxon>
        <taxon>Spermatophyta</taxon>
        <taxon>Magnoliopsida</taxon>
        <taxon>eudicotyledons</taxon>
        <taxon>Gunneridae</taxon>
        <taxon>Pentapetalae</taxon>
        <taxon>rosids</taxon>
        <taxon>malvids</taxon>
        <taxon>Malvales</taxon>
        <taxon>Malvaceae</taxon>
        <taxon>Malvoideae</taxon>
        <taxon>Gossypium</taxon>
    </lineage>
</organism>
<evidence type="ECO:0000259" key="2">
    <source>
        <dbReference type="Pfam" id="PF14392"/>
    </source>
</evidence>
<evidence type="ECO:0000313" key="4">
    <source>
        <dbReference type="Proteomes" id="UP000828251"/>
    </source>
</evidence>
<gene>
    <name evidence="3" type="ORF">J1N35_020877</name>
</gene>
<feature type="region of interest" description="Disordered" evidence="1">
    <location>
        <begin position="225"/>
        <end position="258"/>
    </location>
</feature>
<dbReference type="EMBL" id="JAIQCV010000007">
    <property type="protein sequence ID" value="KAH1081116.1"/>
    <property type="molecule type" value="Genomic_DNA"/>
</dbReference>
<protein>
    <recommendedName>
        <fullName evidence="2">Zinc knuckle CX2CX4HX4C domain-containing protein</fullName>
    </recommendedName>
</protein>
<feature type="compositionally biased region" description="Basic and acidic residues" evidence="1">
    <location>
        <begin position="225"/>
        <end position="243"/>
    </location>
</feature>
<dbReference type="Pfam" id="PF14392">
    <property type="entry name" value="zf-CCHC_4"/>
    <property type="match status" value="1"/>
</dbReference>
<dbReference type="PANTHER" id="PTHR31286">
    <property type="entry name" value="GLYCINE-RICH CELL WALL STRUCTURAL PROTEIN 1.8-LIKE"/>
    <property type="match status" value="1"/>
</dbReference>
<dbReference type="OrthoDB" id="990360at2759"/>
<feature type="domain" description="Zinc knuckle CX2CX4HX4C" evidence="2">
    <location>
        <begin position="164"/>
        <end position="209"/>
    </location>
</feature>
<feature type="compositionally biased region" description="Basic and acidic residues" evidence="1">
    <location>
        <begin position="316"/>
        <end position="325"/>
    </location>
</feature>
<evidence type="ECO:0000256" key="1">
    <source>
        <dbReference type="SAM" id="MobiDB-lite"/>
    </source>
</evidence>
<dbReference type="InterPro" id="IPR025836">
    <property type="entry name" value="Zn_knuckle_CX2CX4HX4C"/>
</dbReference>
<evidence type="ECO:0000313" key="3">
    <source>
        <dbReference type="EMBL" id="KAH1081116.1"/>
    </source>
</evidence>
<dbReference type="Proteomes" id="UP000828251">
    <property type="component" value="Unassembled WGS sequence"/>
</dbReference>
<reference evidence="3 4" key="1">
    <citation type="journal article" date="2021" name="Plant Biotechnol. J.">
        <title>Multi-omics assisted identification of the key and species-specific regulatory components of drought-tolerant mechanisms in Gossypium stocksii.</title>
        <authorList>
            <person name="Yu D."/>
            <person name="Ke L."/>
            <person name="Zhang D."/>
            <person name="Wu Y."/>
            <person name="Sun Y."/>
            <person name="Mei J."/>
            <person name="Sun J."/>
            <person name="Sun Y."/>
        </authorList>
    </citation>
    <scope>NUCLEOTIDE SEQUENCE [LARGE SCALE GENOMIC DNA]</scope>
    <source>
        <strain evidence="4">cv. E1</strain>
        <tissue evidence="3">Leaf</tissue>
    </source>
</reference>
<dbReference type="InterPro" id="IPR040256">
    <property type="entry name" value="At4g02000-like"/>
</dbReference>
<proteinExistence type="predicted"/>
<comment type="caution">
    <text evidence="3">The sequence shown here is derived from an EMBL/GenBank/DDBJ whole genome shotgun (WGS) entry which is preliminary data.</text>
</comment>
<accession>A0A9D3VDI3</accession>
<sequence length="325" mass="37300">MGKDPKSVPQYYVNFWVQIHDLPISFKPKISDFLLFEFQGLQILLSSGVWVGGYPVVISFLMAEGINAMFERLKFLEEESVQIISINAVNNTQGFETWEGKNIDTYEFNLSPFWLRVYNIPWKAMDCQTALDIGKAIGELVAIDWKDRNGGWTKFIRLKVKINVPKPLQRVVKLVGKDGVETICMLKYEILPDFCHYCGLIGHKTKKCKSRGIWRNGIELMAKKEPLNEDREESKTDTGDDSGKMIQKGKGKECEEDSISNSFVEKRIHKYGYDGLGRFRSKRKRQRGLNGFNTEESPSKIANRRLLEKVTPSKAVADDQSRQEQ</sequence>